<feature type="domain" description="Ig-like" evidence="2">
    <location>
        <begin position="136"/>
        <end position="214"/>
    </location>
</feature>
<accession>A0AAD9LDW9</accession>
<evidence type="ECO:0000259" key="2">
    <source>
        <dbReference type="PROSITE" id="PS50835"/>
    </source>
</evidence>
<evidence type="ECO:0000256" key="1">
    <source>
        <dbReference type="PROSITE-ProRule" id="PRU00221"/>
    </source>
</evidence>
<dbReference type="Gene3D" id="2.130.10.10">
    <property type="entry name" value="YVTN repeat-like/Quinoprotein amine dehydrogenase"/>
    <property type="match status" value="1"/>
</dbReference>
<feature type="repeat" description="WD" evidence="1">
    <location>
        <begin position="122"/>
        <end position="157"/>
    </location>
</feature>
<evidence type="ECO:0000313" key="4">
    <source>
        <dbReference type="Proteomes" id="UP001195914"/>
    </source>
</evidence>
<dbReference type="PANTHER" id="PTHR44675">
    <property type="entry name" value="PAK1 INTERACTING PROTEIN 1"/>
    <property type="match status" value="1"/>
</dbReference>
<dbReference type="SMART" id="SM00320">
    <property type="entry name" value="WD40"/>
    <property type="match status" value="2"/>
</dbReference>
<evidence type="ECO:0000313" key="3">
    <source>
        <dbReference type="EMBL" id="KAK1932796.1"/>
    </source>
</evidence>
<sequence>MLVIAGGYEGGIVGVNVSNTSDTTSTSSPGDESLAFRFICSQGSIRCLALGSDFLCCGGTDETVQVYGLNNRKKHGDLLLSDGCVTSLGACGSISKGLLLVGNEHGMLQVFGVRRLELLKQLKGDKKAITSVSVHPNGELALSVSEGASLRLWDLKTFLCVFYSKLNEPSLSVEWHPSGEDYYILSETQLLKLSLKDSAKPCLYKAVGSAKHTCASWVGNNVAVGCRSGEVILYAHGSDHGAVIDAVHSKRIKAITSFRGCIVTGDADGSLICSSETVDDQGSLSLTKRWEYNVGMRVNTLICCETE</sequence>
<keyword evidence="4" id="KW-1185">Reference proteome</keyword>
<dbReference type="PROSITE" id="PS50294">
    <property type="entry name" value="WD_REPEATS_REGION"/>
    <property type="match status" value="1"/>
</dbReference>
<dbReference type="EMBL" id="JAHBMH010000073">
    <property type="protein sequence ID" value="KAK1932796.1"/>
    <property type="molecule type" value="Genomic_DNA"/>
</dbReference>
<protein>
    <submittedName>
        <fullName evidence="3">WD domain, G-beta repeat containing protein</fullName>
    </submittedName>
</protein>
<dbReference type="InterPro" id="IPR015943">
    <property type="entry name" value="WD40/YVTN_repeat-like_dom_sf"/>
</dbReference>
<reference evidence="3" key="2">
    <citation type="submission" date="2021-05" db="EMBL/GenBank/DDBJ databases">
        <authorList>
            <person name="Pain A."/>
        </authorList>
    </citation>
    <scope>NUCLEOTIDE SEQUENCE</scope>
    <source>
        <strain evidence="3">1802A</strain>
    </source>
</reference>
<dbReference type="InterPro" id="IPR007110">
    <property type="entry name" value="Ig-like_dom"/>
</dbReference>
<dbReference type="PANTHER" id="PTHR44675:SF1">
    <property type="entry name" value="P21-ACTIVATED PROTEIN KINASE-INTERACTING PROTEIN 1"/>
    <property type="match status" value="1"/>
</dbReference>
<organism evidence="3 4">
    <name type="scientific">Babesia divergens</name>
    <dbReference type="NCBI Taxonomy" id="32595"/>
    <lineage>
        <taxon>Eukaryota</taxon>
        <taxon>Sar</taxon>
        <taxon>Alveolata</taxon>
        <taxon>Apicomplexa</taxon>
        <taxon>Aconoidasida</taxon>
        <taxon>Piroplasmida</taxon>
        <taxon>Babesiidae</taxon>
        <taxon>Babesia</taxon>
    </lineage>
</organism>
<keyword evidence="1" id="KW-0853">WD repeat</keyword>
<comment type="caution">
    <text evidence="3">The sequence shown here is derived from an EMBL/GenBank/DDBJ whole genome shotgun (WGS) entry which is preliminary data.</text>
</comment>
<proteinExistence type="predicted"/>
<reference evidence="3" key="1">
    <citation type="journal article" date="2014" name="Nucleic Acids Res.">
        <title>The evolutionary dynamics of variant antigen genes in Babesia reveal a history of genomic innovation underlying host-parasite interaction.</title>
        <authorList>
            <person name="Jackson A.P."/>
            <person name="Otto T.D."/>
            <person name="Darby A."/>
            <person name="Ramaprasad A."/>
            <person name="Xia D."/>
            <person name="Echaide I.E."/>
            <person name="Farber M."/>
            <person name="Gahlot S."/>
            <person name="Gamble J."/>
            <person name="Gupta D."/>
            <person name="Gupta Y."/>
            <person name="Jackson L."/>
            <person name="Malandrin L."/>
            <person name="Malas T.B."/>
            <person name="Moussa E."/>
            <person name="Nair M."/>
            <person name="Reid A.J."/>
            <person name="Sanders M."/>
            <person name="Sharma J."/>
            <person name="Tracey A."/>
            <person name="Quail M.A."/>
            <person name="Weir W."/>
            <person name="Wastling J.M."/>
            <person name="Hall N."/>
            <person name="Willadsen P."/>
            <person name="Lingelbach K."/>
            <person name="Shiels B."/>
            <person name="Tait A."/>
            <person name="Berriman M."/>
            <person name="Allred D.R."/>
            <person name="Pain A."/>
        </authorList>
    </citation>
    <scope>NUCLEOTIDE SEQUENCE</scope>
    <source>
        <strain evidence="3">1802A</strain>
    </source>
</reference>
<dbReference type="InterPro" id="IPR036322">
    <property type="entry name" value="WD40_repeat_dom_sf"/>
</dbReference>
<dbReference type="Pfam" id="PF00400">
    <property type="entry name" value="WD40"/>
    <property type="match status" value="1"/>
</dbReference>
<dbReference type="AlphaFoldDB" id="A0AAD9LDW9"/>
<dbReference type="InterPro" id="IPR051959">
    <property type="entry name" value="PAK1-Kinase_Regulator"/>
</dbReference>
<dbReference type="PROSITE" id="PS50835">
    <property type="entry name" value="IG_LIKE"/>
    <property type="match status" value="1"/>
</dbReference>
<dbReference type="SUPFAM" id="SSF50978">
    <property type="entry name" value="WD40 repeat-like"/>
    <property type="match status" value="1"/>
</dbReference>
<dbReference type="Proteomes" id="UP001195914">
    <property type="component" value="Unassembled WGS sequence"/>
</dbReference>
<dbReference type="PROSITE" id="PS50082">
    <property type="entry name" value="WD_REPEATS_2"/>
    <property type="match status" value="1"/>
</dbReference>
<gene>
    <name evidence="3" type="ORF">X943_000845</name>
</gene>
<dbReference type="InterPro" id="IPR001680">
    <property type="entry name" value="WD40_rpt"/>
</dbReference>
<name>A0AAD9LDW9_BABDI</name>